<organism evidence="2 3">
    <name type="scientific">Actinomadura nitritigenes</name>
    <dbReference type="NCBI Taxonomy" id="134602"/>
    <lineage>
        <taxon>Bacteria</taxon>
        <taxon>Bacillati</taxon>
        <taxon>Actinomycetota</taxon>
        <taxon>Actinomycetes</taxon>
        <taxon>Streptosporangiales</taxon>
        <taxon>Thermomonosporaceae</taxon>
        <taxon>Actinomadura</taxon>
    </lineage>
</organism>
<dbReference type="InterPro" id="IPR011051">
    <property type="entry name" value="RmlC_Cupin_sf"/>
</dbReference>
<feature type="domain" description="Cupin type-2" evidence="1">
    <location>
        <begin position="45"/>
        <end position="108"/>
    </location>
</feature>
<proteinExistence type="predicted"/>
<name>A0ABS3REJ1_9ACTN</name>
<dbReference type="Proteomes" id="UP000666915">
    <property type="component" value="Unassembled WGS sequence"/>
</dbReference>
<comment type="caution">
    <text evidence="2">The sequence shown here is derived from an EMBL/GenBank/DDBJ whole genome shotgun (WGS) entry which is preliminary data.</text>
</comment>
<dbReference type="InterPro" id="IPR052535">
    <property type="entry name" value="Bacilysin_H2HPP_isomerase"/>
</dbReference>
<dbReference type="SUPFAM" id="SSF51182">
    <property type="entry name" value="RmlC-like cupins"/>
    <property type="match status" value="1"/>
</dbReference>
<accession>A0ABS3REJ1</accession>
<reference evidence="2 3" key="1">
    <citation type="submission" date="2021-03" db="EMBL/GenBank/DDBJ databases">
        <authorList>
            <person name="Kanchanasin P."/>
            <person name="Saeng-In P."/>
            <person name="Phongsopitanun W."/>
            <person name="Yuki M."/>
            <person name="Kudo T."/>
            <person name="Ohkuma M."/>
            <person name="Tanasupawat S."/>
        </authorList>
    </citation>
    <scope>NUCLEOTIDE SEQUENCE [LARGE SCALE GENOMIC DNA]</scope>
    <source>
        <strain evidence="2 3">L46</strain>
    </source>
</reference>
<gene>
    <name evidence="2" type="ORF">J4557_44720</name>
</gene>
<dbReference type="CDD" id="cd02238">
    <property type="entry name" value="cupin_KdgF"/>
    <property type="match status" value="1"/>
</dbReference>
<evidence type="ECO:0000313" key="3">
    <source>
        <dbReference type="Proteomes" id="UP000666915"/>
    </source>
</evidence>
<dbReference type="Gene3D" id="2.60.120.10">
    <property type="entry name" value="Jelly Rolls"/>
    <property type="match status" value="1"/>
</dbReference>
<evidence type="ECO:0000313" key="2">
    <source>
        <dbReference type="EMBL" id="MBO2444645.1"/>
    </source>
</evidence>
<dbReference type="InterPro" id="IPR013096">
    <property type="entry name" value="Cupin_2"/>
</dbReference>
<dbReference type="PANTHER" id="PTHR40112:SF1">
    <property type="entry name" value="H2HPP ISOMERASE"/>
    <property type="match status" value="1"/>
</dbReference>
<sequence length="136" mass="14639">MNESSRPARTGAPSALNDLGSIRPLRIWQDVVARVIESELITLAVVEIPPGGLVPAHRHRNEQVGLCLSGSLRFTIGAETRECGPGGMWRIYADVPHEVHAGADGAVVVEAFSPVRSDWEGLDWAPESPPRWPAGS</sequence>
<evidence type="ECO:0000259" key="1">
    <source>
        <dbReference type="Pfam" id="PF07883"/>
    </source>
</evidence>
<protein>
    <submittedName>
        <fullName evidence="2">Cupin domain-containing protein</fullName>
    </submittedName>
</protein>
<dbReference type="EMBL" id="JAGEOK010000049">
    <property type="protein sequence ID" value="MBO2444645.1"/>
    <property type="molecule type" value="Genomic_DNA"/>
</dbReference>
<dbReference type="InterPro" id="IPR014710">
    <property type="entry name" value="RmlC-like_jellyroll"/>
</dbReference>
<dbReference type="RefSeq" id="WP_208273271.1">
    <property type="nucleotide sequence ID" value="NZ_BAAAGM010000005.1"/>
</dbReference>
<keyword evidence="3" id="KW-1185">Reference proteome</keyword>
<dbReference type="Pfam" id="PF07883">
    <property type="entry name" value="Cupin_2"/>
    <property type="match status" value="1"/>
</dbReference>
<dbReference type="PANTHER" id="PTHR40112">
    <property type="entry name" value="H2HPP ISOMERASE"/>
    <property type="match status" value="1"/>
</dbReference>